<dbReference type="OrthoDB" id="5240813at2"/>
<keyword evidence="2" id="KW-0732">Signal</keyword>
<feature type="chain" id="PRO_5038961559" evidence="2">
    <location>
        <begin position="22"/>
        <end position="608"/>
    </location>
</feature>
<dbReference type="Gene3D" id="2.120.10.30">
    <property type="entry name" value="TolB, C-terminal domain"/>
    <property type="match status" value="2"/>
</dbReference>
<evidence type="ECO:0000313" key="3">
    <source>
        <dbReference type="EMBL" id="RKQ91523.1"/>
    </source>
</evidence>
<proteinExistence type="inferred from homology"/>
<dbReference type="Pfam" id="PF07676">
    <property type="entry name" value="PD40"/>
    <property type="match status" value="4"/>
</dbReference>
<comment type="caution">
    <text evidence="3">The sequence shown here is derived from an EMBL/GenBank/DDBJ whole genome shotgun (WGS) entry which is preliminary data.</text>
</comment>
<dbReference type="PANTHER" id="PTHR36842">
    <property type="entry name" value="PROTEIN TOLB HOMOLOG"/>
    <property type="match status" value="1"/>
</dbReference>
<reference evidence="3 4" key="1">
    <citation type="submission" date="2018-10" db="EMBL/GenBank/DDBJ databases">
        <title>Genomic Encyclopedia of Archaeal and Bacterial Type Strains, Phase II (KMG-II): from individual species to whole genera.</title>
        <authorList>
            <person name="Goeker M."/>
        </authorList>
    </citation>
    <scope>NUCLEOTIDE SEQUENCE [LARGE SCALE GENOMIC DNA]</scope>
    <source>
        <strain evidence="3 4">DSM 14954</strain>
    </source>
</reference>
<gene>
    <name evidence="3" type="ORF">C8N24_1345</name>
</gene>
<dbReference type="SUPFAM" id="SSF82171">
    <property type="entry name" value="DPP6 N-terminal domain-like"/>
    <property type="match status" value="1"/>
</dbReference>
<dbReference type="EMBL" id="RBIL01000001">
    <property type="protein sequence ID" value="RKQ91523.1"/>
    <property type="molecule type" value="Genomic_DNA"/>
</dbReference>
<dbReference type="RefSeq" id="WP_121249205.1">
    <property type="nucleotide sequence ID" value="NZ_RBIL01000001.1"/>
</dbReference>
<protein>
    <submittedName>
        <fullName evidence="3">WD40 repeat protein</fullName>
    </submittedName>
</protein>
<dbReference type="InterPro" id="IPR011659">
    <property type="entry name" value="WD40"/>
</dbReference>
<evidence type="ECO:0000256" key="1">
    <source>
        <dbReference type="ARBA" id="ARBA00009820"/>
    </source>
</evidence>
<organism evidence="3 4">
    <name type="scientific">Solirubrobacter pauli</name>
    <dbReference type="NCBI Taxonomy" id="166793"/>
    <lineage>
        <taxon>Bacteria</taxon>
        <taxon>Bacillati</taxon>
        <taxon>Actinomycetota</taxon>
        <taxon>Thermoleophilia</taxon>
        <taxon>Solirubrobacterales</taxon>
        <taxon>Solirubrobacteraceae</taxon>
        <taxon>Solirubrobacter</taxon>
    </lineage>
</organism>
<keyword evidence="4" id="KW-1185">Reference proteome</keyword>
<feature type="signal peptide" evidence="2">
    <location>
        <begin position="1"/>
        <end position="21"/>
    </location>
</feature>
<name>A0A660LCD1_9ACTN</name>
<dbReference type="AlphaFoldDB" id="A0A660LCD1"/>
<evidence type="ECO:0000256" key="2">
    <source>
        <dbReference type="SAM" id="SignalP"/>
    </source>
</evidence>
<accession>A0A660LCD1</accession>
<sequence>MLRSGLIAVVLAGALAAPAHAQFAKPQTKSLDSEAPPGSPPHWLPDETWVMQHWLPYDETRLYALMGVTRGEIWRWLRDDTRNLAGLAALHGYPDPHVLARELVAPWQGRLREPERMALLEKRALRTLTQGHLSQHMFFHSLHQNAIPDNAPEIFGTSTTRFRDLRRSELSPLMICRLSGLSRDHAQTAAERTLRRMAARGVNGQAMPATQAQRLLARQLRQVPRWLQQTRYNGPPPLKQPRGSIATASNYSNNAVLAGNGRQVAFESYEAKLAVAKTKGEIGVVAGALDGSGKRLRRPGRGPASAYNPAVSADGRFVAFESAEGNYNFAKRYGQMAVWVHDTRRGVAIAASRSTLRVPFSAYNPTLSGDGRIVAYETSESERGALAVWVTNLETLRSEHIGDDIYEPALSADGRYLVFTGAGSQVFLRDLRRGTTRAVSSGGEAWEPVVSRGGRVVAFTQGAKIVVAGARSAQVELAGAALSEPTLSEDGRRVAFTARGAGSESTAVYVRDLETGATELVSRSSAGVPAMGASARPSISADGRRVAFTSDAWNLSPAKCNPARGIFVRDLEAGTTTLVSRGDGANAGLGPTKGSGGSGAMRITLMCA</sequence>
<dbReference type="Proteomes" id="UP000278962">
    <property type="component" value="Unassembled WGS sequence"/>
</dbReference>
<dbReference type="InterPro" id="IPR011042">
    <property type="entry name" value="6-blade_b-propeller_TolB-like"/>
</dbReference>
<dbReference type="PANTHER" id="PTHR36842:SF1">
    <property type="entry name" value="PROTEIN TOLB"/>
    <property type="match status" value="1"/>
</dbReference>
<evidence type="ECO:0000313" key="4">
    <source>
        <dbReference type="Proteomes" id="UP000278962"/>
    </source>
</evidence>
<comment type="similarity">
    <text evidence="1">Belongs to the TolB family.</text>
</comment>